<reference evidence="4" key="2">
    <citation type="submission" date="2020-09" db="EMBL/GenBank/DDBJ databases">
        <authorList>
            <person name="Sun Q."/>
            <person name="Ohkuma M."/>
        </authorList>
    </citation>
    <scope>NUCLEOTIDE SEQUENCE</scope>
    <source>
        <strain evidence="4">JCM 3090</strain>
    </source>
</reference>
<keyword evidence="2" id="KW-0472">Membrane</keyword>
<dbReference type="InterPro" id="IPR000160">
    <property type="entry name" value="GGDEF_dom"/>
</dbReference>
<gene>
    <name evidence="4" type="ORF">GCM10010123_10450</name>
</gene>
<dbReference type="GO" id="GO:1902201">
    <property type="term" value="P:negative regulation of bacterial-type flagellum-dependent cell motility"/>
    <property type="evidence" value="ECO:0007669"/>
    <property type="project" value="TreeGrafter"/>
</dbReference>
<dbReference type="Gene3D" id="3.30.450.40">
    <property type="match status" value="1"/>
</dbReference>
<feature type="transmembrane region" description="Helical" evidence="2">
    <location>
        <begin position="128"/>
        <end position="147"/>
    </location>
</feature>
<comment type="caution">
    <text evidence="4">The sequence shown here is derived from an EMBL/GenBank/DDBJ whole genome shotgun (WGS) entry which is preliminary data.</text>
</comment>
<dbReference type="SMART" id="SM00267">
    <property type="entry name" value="GGDEF"/>
    <property type="match status" value="1"/>
</dbReference>
<keyword evidence="2" id="KW-0812">Transmembrane</keyword>
<dbReference type="GO" id="GO:0052621">
    <property type="term" value="F:diguanylate cyclase activity"/>
    <property type="evidence" value="ECO:0007669"/>
    <property type="project" value="TreeGrafter"/>
</dbReference>
<dbReference type="Pfam" id="PF00990">
    <property type="entry name" value="GGDEF"/>
    <property type="match status" value="1"/>
</dbReference>
<keyword evidence="2" id="KW-1133">Transmembrane helix</keyword>
<dbReference type="AlphaFoldDB" id="A0A8J3B445"/>
<dbReference type="InterPro" id="IPR029016">
    <property type="entry name" value="GAF-like_dom_sf"/>
</dbReference>
<feature type="transmembrane region" description="Helical" evidence="2">
    <location>
        <begin position="159"/>
        <end position="178"/>
    </location>
</feature>
<dbReference type="EMBL" id="BMQB01000002">
    <property type="protein sequence ID" value="GGJ82712.1"/>
    <property type="molecule type" value="Genomic_DNA"/>
</dbReference>
<dbReference type="CDD" id="cd01949">
    <property type="entry name" value="GGDEF"/>
    <property type="match status" value="1"/>
</dbReference>
<keyword evidence="5" id="KW-1185">Reference proteome</keyword>
<feature type="transmembrane region" description="Helical" evidence="2">
    <location>
        <begin position="47"/>
        <end position="67"/>
    </location>
</feature>
<dbReference type="InterPro" id="IPR029787">
    <property type="entry name" value="Nucleotide_cyclase"/>
</dbReference>
<evidence type="ECO:0000313" key="5">
    <source>
        <dbReference type="Proteomes" id="UP000649739"/>
    </source>
</evidence>
<evidence type="ECO:0000256" key="1">
    <source>
        <dbReference type="SAM" id="MobiDB-lite"/>
    </source>
</evidence>
<dbReference type="SUPFAM" id="SSF55073">
    <property type="entry name" value="Nucleotide cyclase"/>
    <property type="match status" value="1"/>
</dbReference>
<organism evidence="4 5">
    <name type="scientific">Pilimelia anulata</name>
    <dbReference type="NCBI Taxonomy" id="53371"/>
    <lineage>
        <taxon>Bacteria</taxon>
        <taxon>Bacillati</taxon>
        <taxon>Actinomycetota</taxon>
        <taxon>Actinomycetes</taxon>
        <taxon>Micromonosporales</taxon>
        <taxon>Micromonosporaceae</taxon>
        <taxon>Pilimelia</taxon>
    </lineage>
</organism>
<feature type="compositionally biased region" description="Polar residues" evidence="1">
    <location>
        <begin position="540"/>
        <end position="551"/>
    </location>
</feature>
<dbReference type="PANTHER" id="PTHR45138">
    <property type="entry name" value="REGULATORY COMPONENTS OF SENSORY TRANSDUCTION SYSTEM"/>
    <property type="match status" value="1"/>
</dbReference>
<evidence type="ECO:0000256" key="2">
    <source>
        <dbReference type="SAM" id="Phobius"/>
    </source>
</evidence>
<dbReference type="InterPro" id="IPR050469">
    <property type="entry name" value="Diguanylate_Cyclase"/>
</dbReference>
<protein>
    <recommendedName>
        <fullName evidence="3">GGDEF domain-containing protein</fullName>
    </recommendedName>
</protein>
<name>A0A8J3B445_9ACTN</name>
<feature type="transmembrane region" description="Helical" evidence="2">
    <location>
        <begin position="21"/>
        <end position="41"/>
    </location>
</feature>
<dbReference type="RefSeq" id="WP_189168901.1">
    <property type="nucleotide sequence ID" value="NZ_BMQB01000002.1"/>
</dbReference>
<dbReference type="Gene3D" id="3.30.70.270">
    <property type="match status" value="1"/>
</dbReference>
<feature type="region of interest" description="Disordered" evidence="1">
    <location>
        <begin position="515"/>
        <end position="551"/>
    </location>
</feature>
<dbReference type="InterPro" id="IPR043128">
    <property type="entry name" value="Rev_trsase/Diguanyl_cyclase"/>
</dbReference>
<dbReference type="GO" id="GO:0005886">
    <property type="term" value="C:plasma membrane"/>
    <property type="evidence" value="ECO:0007669"/>
    <property type="project" value="TreeGrafter"/>
</dbReference>
<evidence type="ECO:0000313" key="4">
    <source>
        <dbReference type="EMBL" id="GGJ82712.1"/>
    </source>
</evidence>
<dbReference type="Proteomes" id="UP000649739">
    <property type="component" value="Unassembled WGS sequence"/>
</dbReference>
<proteinExistence type="predicted"/>
<accession>A0A8J3B445</accession>
<feature type="domain" description="GGDEF" evidence="3">
    <location>
        <begin position="394"/>
        <end position="522"/>
    </location>
</feature>
<dbReference type="NCBIfam" id="TIGR00254">
    <property type="entry name" value="GGDEF"/>
    <property type="match status" value="1"/>
</dbReference>
<dbReference type="GO" id="GO:0043709">
    <property type="term" value="P:cell adhesion involved in single-species biofilm formation"/>
    <property type="evidence" value="ECO:0007669"/>
    <property type="project" value="TreeGrafter"/>
</dbReference>
<sequence length="551" mass="58435">MQTRVKAGELVPIEDRVQWTLGTRLVFAILVGAVWLTGLGGKAHGDTHVWVLGLVGWPLVTVLALFAGRLGRRVARTSLTATMLGDGVFLAFAWWATGALGSPLSYLVILHAISVTLLASFRTGAKLTVWHSMLALLLLEATRAGVIGTSGADFSQGNLWLYLAAMWTAVLGTASFAAHNERELRRRRYDSEVLHQFGLDVVAKADSAGVAVALAEFARAELGAHRTAVVAYSADTNDSQAANRLLAVLVDGDRDAIVQRMIATPYRTSVVTAATASGQTLLRSRLDGSSDPWLSEVMPGARAVIIVPFALEQVRGALVMQMGRSGNWAPRVERRVVNTAEQATNQAAGALELSVLTERLRALSHTDGLTRVANRRRFDEVLETELQHAAATGTQLGLLLVDIDHFKRLNDTYGHQVGDEVLQQVAKAIRNECPDPHLVARYGGEEFAVVLVGTDPVGGLAAAEGVRRAIANSTSSVAVTASLGVASYPGHGLSPAEVIAAADAALYRAKANGRNQVQAGEAAAPSKFGRTADSVELPAQQESSGSPTTAR</sequence>
<dbReference type="PANTHER" id="PTHR45138:SF9">
    <property type="entry name" value="DIGUANYLATE CYCLASE DGCM-RELATED"/>
    <property type="match status" value="1"/>
</dbReference>
<dbReference type="PROSITE" id="PS50887">
    <property type="entry name" value="GGDEF"/>
    <property type="match status" value="1"/>
</dbReference>
<reference evidence="4" key="1">
    <citation type="journal article" date="2014" name="Int. J. Syst. Evol. Microbiol.">
        <title>Complete genome sequence of Corynebacterium casei LMG S-19264T (=DSM 44701T), isolated from a smear-ripened cheese.</title>
        <authorList>
            <consortium name="US DOE Joint Genome Institute (JGI-PGF)"/>
            <person name="Walter F."/>
            <person name="Albersmeier A."/>
            <person name="Kalinowski J."/>
            <person name="Ruckert C."/>
        </authorList>
    </citation>
    <scope>NUCLEOTIDE SEQUENCE</scope>
    <source>
        <strain evidence="4">JCM 3090</strain>
    </source>
</reference>
<evidence type="ECO:0000259" key="3">
    <source>
        <dbReference type="PROSITE" id="PS50887"/>
    </source>
</evidence>
<dbReference type="FunFam" id="3.30.70.270:FF:000001">
    <property type="entry name" value="Diguanylate cyclase domain protein"/>
    <property type="match status" value="1"/>
</dbReference>